<dbReference type="KEGG" id="dalk:DSCA_29180"/>
<accession>A0A5K7YJE3</accession>
<evidence type="ECO:0000313" key="3">
    <source>
        <dbReference type="Proteomes" id="UP000427906"/>
    </source>
</evidence>
<dbReference type="InterPro" id="IPR007138">
    <property type="entry name" value="ABM_dom"/>
</dbReference>
<evidence type="ECO:0000259" key="1">
    <source>
        <dbReference type="PROSITE" id="PS51725"/>
    </source>
</evidence>
<dbReference type="AlphaFoldDB" id="A0A5K7YJE3"/>
<dbReference type="RefSeq" id="WP_155317073.1">
    <property type="nucleotide sequence ID" value="NZ_AP021874.1"/>
</dbReference>
<keyword evidence="3" id="KW-1185">Reference proteome</keyword>
<dbReference type="InterPro" id="IPR050744">
    <property type="entry name" value="AI-2_Isomerase_LsrG"/>
</dbReference>
<dbReference type="OrthoDB" id="9812192at2"/>
<gene>
    <name evidence="2" type="ORF">DSCA_29180</name>
</gene>
<feature type="domain" description="ABM" evidence="1">
    <location>
        <begin position="2"/>
        <end position="98"/>
    </location>
</feature>
<keyword evidence="2" id="KW-0503">Monooxygenase</keyword>
<dbReference type="PROSITE" id="PS51725">
    <property type="entry name" value="ABM"/>
    <property type="match status" value="1"/>
</dbReference>
<protein>
    <submittedName>
        <fullName evidence="2">Quinol monooxygenase</fullName>
    </submittedName>
</protein>
<dbReference type="PANTHER" id="PTHR33336:SF3">
    <property type="entry name" value="ABM DOMAIN-CONTAINING PROTEIN"/>
    <property type="match status" value="1"/>
</dbReference>
<reference evidence="2 3" key="1">
    <citation type="submission" date="2019-11" db="EMBL/GenBank/DDBJ databases">
        <title>Comparative genomics of hydrocarbon-degrading Desulfosarcina strains.</title>
        <authorList>
            <person name="Watanabe M."/>
            <person name="Kojima H."/>
            <person name="Fukui M."/>
        </authorList>
    </citation>
    <scope>NUCLEOTIDE SEQUENCE [LARGE SCALE GENOMIC DNA]</scope>
    <source>
        <strain evidence="2 3">PL12</strain>
    </source>
</reference>
<dbReference type="Gene3D" id="3.30.70.100">
    <property type="match status" value="1"/>
</dbReference>
<dbReference type="InterPro" id="IPR011008">
    <property type="entry name" value="Dimeric_a/b-barrel"/>
</dbReference>
<dbReference type="Proteomes" id="UP000427906">
    <property type="component" value="Chromosome"/>
</dbReference>
<dbReference type="Pfam" id="PF03992">
    <property type="entry name" value="ABM"/>
    <property type="match status" value="1"/>
</dbReference>
<dbReference type="EMBL" id="AP021874">
    <property type="protein sequence ID" value="BBO68988.1"/>
    <property type="molecule type" value="Genomic_DNA"/>
</dbReference>
<dbReference type="GO" id="GO:0004497">
    <property type="term" value="F:monooxygenase activity"/>
    <property type="evidence" value="ECO:0007669"/>
    <property type="project" value="UniProtKB-KW"/>
</dbReference>
<organism evidence="2 3">
    <name type="scientific">Desulfosarcina alkanivorans</name>
    <dbReference type="NCBI Taxonomy" id="571177"/>
    <lineage>
        <taxon>Bacteria</taxon>
        <taxon>Pseudomonadati</taxon>
        <taxon>Thermodesulfobacteriota</taxon>
        <taxon>Desulfobacteria</taxon>
        <taxon>Desulfobacterales</taxon>
        <taxon>Desulfosarcinaceae</taxon>
        <taxon>Desulfosarcina</taxon>
    </lineage>
</organism>
<name>A0A5K7YJE3_9BACT</name>
<dbReference type="SUPFAM" id="SSF54909">
    <property type="entry name" value="Dimeric alpha+beta barrel"/>
    <property type="match status" value="1"/>
</dbReference>
<dbReference type="GO" id="GO:0005829">
    <property type="term" value="C:cytosol"/>
    <property type="evidence" value="ECO:0007669"/>
    <property type="project" value="TreeGrafter"/>
</dbReference>
<keyword evidence="2" id="KW-0560">Oxidoreductase</keyword>
<dbReference type="PANTHER" id="PTHR33336">
    <property type="entry name" value="QUINOL MONOOXYGENASE YGIN-RELATED"/>
    <property type="match status" value="1"/>
</dbReference>
<sequence length="101" mass="11364">MIHVVASIRVKPGSVPEFLEIFKSNVPRVRAEKGCLEYAPTIDVDSGLPPQHLDENRVTILEKWESLESLHAHLRTPHMLAYRERVKGIVEDLSLAVLEAA</sequence>
<proteinExistence type="predicted"/>
<evidence type="ECO:0000313" key="2">
    <source>
        <dbReference type="EMBL" id="BBO68988.1"/>
    </source>
</evidence>